<keyword evidence="2" id="KW-1185">Reference proteome</keyword>
<accession>A0A5A9NGH1</accession>
<reference evidence="1 2" key="1">
    <citation type="journal article" date="2019" name="Mol. Ecol. Resour.">
        <title>Chromosome-level genome assembly of Triplophysa tibetana, a fish adapted to the harsh high-altitude environment of the Tibetan Plateau.</title>
        <authorList>
            <person name="Yang X."/>
            <person name="Liu H."/>
            <person name="Ma Z."/>
            <person name="Zou Y."/>
            <person name="Zou M."/>
            <person name="Mao Y."/>
            <person name="Li X."/>
            <person name="Wang H."/>
            <person name="Chen T."/>
            <person name="Wang W."/>
            <person name="Yang R."/>
        </authorList>
    </citation>
    <scope>NUCLEOTIDE SEQUENCE [LARGE SCALE GENOMIC DNA]</scope>
    <source>
        <strain evidence="1">TTIB1903HZAU</strain>
        <tissue evidence="1">Muscle</tissue>
    </source>
</reference>
<sequence length="243" mass="26487">MWSGMTPWISSTGKTLLLSRTSAKTRLYELSPHKLLFREFDPSSSLFQCSPEPSPDFPTPSLVSFIEPPPVSLIETSPEVSLKVPSPVLPLPVCLLDPLPVCLLDRCPEAMVIVALACIWGVDNHYGNFREGCHIHAGVETHEAPPCHDRLVHLQSPLYGQDNHLHLQPDSTAMASVSIDTPVSTITTTLAVSSSSSGLPQLVLFRASPARPWRSSTPALLAALTRPQRSSTQTFLAPLTRRP</sequence>
<dbReference type="AlphaFoldDB" id="A0A5A9NGH1"/>
<protein>
    <submittedName>
        <fullName evidence="1">Uncharacterized protein</fullName>
    </submittedName>
</protein>
<gene>
    <name evidence="1" type="ORF">E1301_Tti009553</name>
</gene>
<evidence type="ECO:0000313" key="1">
    <source>
        <dbReference type="EMBL" id="KAA0707969.1"/>
    </source>
</evidence>
<proteinExistence type="predicted"/>
<name>A0A5A9NGH1_9TELE</name>
<organism evidence="1 2">
    <name type="scientific">Triplophysa tibetana</name>
    <dbReference type="NCBI Taxonomy" id="1572043"/>
    <lineage>
        <taxon>Eukaryota</taxon>
        <taxon>Metazoa</taxon>
        <taxon>Chordata</taxon>
        <taxon>Craniata</taxon>
        <taxon>Vertebrata</taxon>
        <taxon>Euteleostomi</taxon>
        <taxon>Actinopterygii</taxon>
        <taxon>Neopterygii</taxon>
        <taxon>Teleostei</taxon>
        <taxon>Ostariophysi</taxon>
        <taxon>Cypriniformes</taxon>
        <taxon>Nemacheilidae</taxon>
        <taxon>Triplophysa</taxon>
    </lineage>
</organism>
<dbReference type="Proteomes" id="UP000324632">
    <property type="component" value="Chromosome 19"/>
</dbReference>
<comment type="caution">
    <text evidence="1">The sequence shown here is derived from an EMBL/GenBank/DDBJ whole genome shotgun (WGS) entry which is preliminary data.</text>
</comment>
<evidence type="ECO:0000313" key="2">
    <source>
        <dbReference type="Proteomes" id="UP000324632"/>
    </source>
</evidence>
<dbReference type="EMBL" id="SOYY01000019">
    <property type="protein sequence ID" value="KAA0707969.1"/>
    <property type="molecule type" value="Genomic_DNA"/>
</dbReference>